<dbReference type="Pfam" id="PF05699">
    <property type="entry name" value="Dimer_Tnp_hAT"/>
    <property type="match status" value="1"/>
</dbReference>
<comment type="caution">
    <text evidence="7">The sequence shown here is derived from an EMBL/GenBank/DDBJ whole genome shotgun (WGS) entry which is preliminary data.</text>
</comment>
<evidence type="ECO:0000256" key="4">
    <source>
        <dbReference type="ARBA" id="ARBA00022833"/>
    </source>
</evidence>
<proteinExistence type="predicted"/>
<dbReference type="EMBL" id="KZ308359">
    <property type="protein sequence ID" value="KAG8228081.1"/>
    <property type="molecule type" value="Genomic_DNA"/>
</dbReference>
<name>A0A8K0NZR1_LADFU</name>
<evidence type="ECO:0000313" key="7">
    <source>
        <dbReference type="EMBL" id="KAG8228081.1"/>
    </source>
</evidence>
<evidence type="ECO:0000256" key="2">
    <source>
        <dbReference type="ARBA" id="ARBA00022723"/>
    </source>
</evidence>
<keyword evidence="5" id="KW-0539">Nucleus</keyword>
<dbReference type="AlphaFoldDB" id="A0A8K0NZR1"/>
<reference evidence="7" key="1">
    <citation type="submission" date="2013-04" db="EMBL/GenBank/DDBJ databases">
        <authorList>
            <person name="Qu J."/>
            <person name="Murali S.C."/>
            <person name="Bandaranaike D."/>
            <person name="Bellair M."/>
            <person name="Blankenburg K."/>
            <person name="Chao H."/>
            <person name="Dinh H."/>
            <person name="Doddapaneni H."/>
            <person name="Downs B."/>
            <person name="Dugan-Rocha S."/>
            <person name="Elkadiri S."/>
            <person name="Gnanaolivu R.D."/>
            <person name="Hernandez B."/>
            <person name="Javaid M."/>
            <person name="Jayaseelan J.C."/>
            <person name="Lee S."/>
            <person name="Li M."/>
            <person name="Ming W."/>
            <person name="Munidasa M."/>
            <person name="Muniz J."/>
            <person name="Nguyen L."/>
            <person name="Ongeri F."/>
            <person name="Osuji N."/>
            <person name="Pu L.-L."/>
            <person name="Puazo M."/>
            <person name="Qu C."/>
            <person name="Quiroz J."/>
            <person name="Raj R."/>
            <person name="Weissenberger G."/>
            <person name="Xin Y."/>
            <person name="Zou X."/>
            <person name="Han Y."/>
            <person name="Richards S."/>
            <person name="Worley K."/>
            <person name="Muzny D."/>
            <person name="Gibbs R."/>
        </authorList>
    </citation>
    <scope>NUCLEOTIDE SEQUENCE</scope>
    <source>
        <strain evidence="7">Sampled in the wild</strain>
    </source>
</reference>
<evidence type="ECO:0000256" key="3">
    <source>
        <dbReference type="ARBA" id="ARBA00022771"/>
    </source>
</evidence>
<keyword evidence="3" id="KW-0863">Zinc-finger</keyword>
<dbReference type="PANTHER" id="PTHR46481:SF10">
    <property type="entry name" value="ZINC FINGER BED DOMAIN-CONTAINING PROTEIN 39"/>
    <property type="match status" value="1"/>
</dbReference>
<organism evidence="7 8">
    <name type="scientific">Ladona fulva</name>
    <name type="common">Scarce chaser dragonfly</name>
    <name type="synonym">Libellula fulva</name>
    <dbReference type="NCBI Taxonomy" id="123851"/>
    <lineage>
        <taxon>Eukaryota</taxon>
        <taxon>Metazoa</taxon>
        <taxon>Ecdysozoa</taxon>
        <taxon>Arthropoda</taxon>
        <taxon>Hexapoda</taxon>
        <taxon>Insecta</taxon>
        <taxon>Pterygota</taxon>
        <taxon>Palaeoptera</taxon>
        <taxon>Odonata</taxon>
        <taxon>Epiprocta</taxon>
        <taxon>Anisoptera</taxon>
        <taxon>Libelluloidea</taxon>
        <taxon>Libellulidae</taxon>
        <taxon>Ladona</taxon>
    </lineage>
</organism>
<evidence type="ECO:0000313" key="8">
    <source>
        <dbReference type="Proteomes" id="UP000792457"/>
    </source>
</evidence>
<keyword evidence="4" id="KW-0862">Zinc</keyword>
<dbReference type="GO" id="GO:0046983">
    <property type="term" value="F:protein dimerization activity"/>
    <property type="evidence" value="ECO:0007669"/>
    <property type="project" value="InterPro"/>
</dbReference>
<dbReference type="GO" id="GO:0005634">
    <property type="term" value="C:nucleus"/>
    <property type="evidence" value="ECO:0007669"/>
    <property type="project" value="UniProtKB-SubCell"/>
</dbReference>
<dbReference type="Proteomes" id="UP000792457">
    <property type="component" value="Unassembled WGS sequence"/>
</dbReference>
<keyword evidence="8" id="KW-1185">Reference proteome</keyword>
<dbReference type="GO" id="GO:0008270">
    <property type="term" value="F:zinc ion binding"/>
    <property type="evidence" value="ECO:0007669"/>
    <property type="project" value="UniProtKB-KW"/>
</dbReference>
<gene>
    <name evidence="7" type="ORF">J437_LFUL000081</name>
</gene>
<protein>
    <recommendedName>
        <fullName evidence="6">HAT C-terminal dimerisation domain-containing protein</fullName>
    </recommendedName>
</protein>
<evidence type="ECO:0000256" key="1">
    <source>
        <dbReference type="ARBA" id="ARBA00004123"/>
    </source>
</evidence>
<comment type="subcellular location">
    <subcellularLocation>
        <location evidence="1">Nucleus</location>
    </subcellularLocation>
</comment>
<dbReference type="InterPro" id="IPR012337">
    <property type="entry name" value="RNaseH-like_sf"/>
</dbReference>
<dbReference type="InterPro" id="IPR052035">
    <property type="entry name" value="ZnF_BED_domain_contain"/>
</dbReference>
<dbReference type="OrthoDB" id="1607513at2759"/>
<evidence type="ECO:0000259" key="6">
    <source>
        <dbReference type="Pfam" id="PF05699"/>
    </source>
</evidence>
<evidence type="ECO:0000256" key="5">
    <source>
        <dbReference type="ARBA" id="ARBA00023242"/>
    </source>
</evidence>
<reference evidence="7" key="2">
    <citation type="submission" date="2017-10" db="EMBL/GenBank/DDBJ databases">
        <title>Ladona fulva Genome sequencing and assembly.</title>
        <authorList>
            <person name="Murali S."/>
            <person name="Richards S."/>
            <person name="Bandaranaike D."/>
            <person name="Bellair M."/>
            <person name="Blankenburg K."/>
            <person name="Chao H."/>
            <person name="Dinh H."/>
            <person name="Doddapaneni H."/>
            <person name="Dugan-Rocha S."/>
            <person name="Elkadiri S."/>
            <person name="Gnanaolivu R."/>
            <person name="Hernandez B."/>
            <person name="Skinner E."/>
            <person name="Javaid M."/>
            <person name="Lee S."/>
            <person name="Li M."/>
            <person name="Ming W."/>
            <person name="Munidasa M."/>
            <person name="Muniz J."/>
            <person name="Nguyen L."/>
            <person name="Hughes D."/>
            <person name="Osuji N."/>
            <person name="Pu L.-L."/>
            <person name="Puazo M."/>
            <person name="Qu C."/>
            <person name="Quiroz J."/>
            <person name="Raj R."/>
            <person name="Weissenberger G."/>
            <person name="Xin Y."/>
            <person name="Zou X."/>
            <person name="Han Y."/>
            <person name="Worley K."/>
            <person name="Muzny D."/>
            <person name="Gibbs R."/>
        </authorList>
    </citation>
    <scope>NUCLEOTIDE SEQUENCE</scope>
    <source>
        <strain evidence="7">Sampled in the wild</strain>
    </source>
</reference>
<feature type="domain" description="HAT C-terminal dimerisation" evidence="6">
    <location>
        <begin position="156"/>
        <end position="235"/>
    </location>
</feature>
<sequence>MCSILKPFEEVTVELSSEKTVSVSKVIVIARGLMTALNRLKSSLQMDASLQLVEALLKAMSPRFNKVEYNLVLSKASFLDPRFKRNAFSENDSWQTIKQRIINDAEALIVTHDKEVGCDTAEDDSAIPVEESLIWHDFDRKASSSKVTPKSTVLVELRQYTEEPLISRKENPLVWWEARKKIYPRLSKLAKKHLAVVATSVPSERVFSKAGQIISERRSRLKSSTVQKLVFLNSNKILLTR</sequence>
<dbReference type="InterPro" id="IPR008906">
    <property type="entry name" value="HATC_C_dom"/>
</dbReference>
<dbReference type="PANTHER" id="PTHR46481">
    <property type="entry name" value="ZINC FINGER BED DOMAIN-CONTAINING PROTEIN 4"/>
    <property type="match status" value="1"/>
</dbReference>
<accession>A0A8K0NZR1</accession>
<keyword evidence="2" id="KW-0479">Metal-binding</keyword>
<dbReference type="SUPFAM" id="SSF53098">
    <property type="entry name" value="Ribonuclease H-like"/>
    <property type="match status" value="1"/>
</dbReference>